<dbReference type="SMART" id="SM00304">
    <property type="entry name" value="HAMP"/>
    <property type="match status" value="1"/>
</dbReference>
<evidence type="ECO:0000256" key="5">
    <source>
        <dbReference type="ARBA" id="ARBA00022989"/>
    </source>
</evidence>
<dbReference type="RefSeq" id="WP_379591582.1">
    <property type="nucleotide sequence ID" value="NZ_JBHTKK010000007.1"/>
</dbReference>
<gene>
    <name evidence="14" type="ORF">ACFQ19_08155</name>
</gene>
<proteinExistence type="inferred from homology"/>
<comment type="similarity">
    <text evidence="8">Belongs to the methyl-accepting chemotaxis (MCP) protein family.</text>
</comment>
<dbReference type="Proteomes" id="UP001597041">
    <property type="component" value="Unassembled WGS sequence"/>
</dbReference>
<dbReference type="EMBL" id="JBHTKK010000007">
    <property type="protein sequence ID" value="MFD1065997.1"/>
    <property type="molecule type" value="Genomic_DNA"/>
</dbReference>
<evidence type="ECO:0000256" key="4">
    <source>
        <dbReference type="ARBA" id="ARBA00022692"/>
    </source>
</evidence>
<dbReference type="PRINTS" id="PR00260">
    <property type="entry name" value="CHEMTRNSDUCR"/>
</dbReference>
<dbReference type="CDD" id="cd12913">
    <property type="entry name" value="PDC1_MCP_like"/>
    <property type="match status" value="1"/>
</dbReference>
<feature type="domain" description="HAMP" evidence="13">
    <location>
        <begin position="301"/>
        <end position="353"/>
    </location>
</feature>
<name>A0ABW3NEA5_9BACI</name>
<dbReference type="Gene3D" id="3.30.450.20">
    <property type="entry name" value="PAS domain"/>
    <property type="match status" value="2"/>
</dbReference>
<dbReference type="CDD" id="cd11386">
    <property type="entry name" value="MCP_signal"/>
    <property type="match status" value="1"/>
</dbReference>
<comment type="subcellular location">
    <subcellularLocation>
        <location evidence="1">Cell membrane</location>
        <topology evidence="1">Multi-pass membrane protein</topology>
    </subcellularLocation>
</comment>
<evidence type="ECO:0000259" key="13">
    <source>
        <dbReference type="PROSITE" id="PS50885"/>
    </source>
</evidence>
<dbReference type="SMART" id="SM00283">
    <property type="entry name" value="MA"/>
    <property type="match status" value="1"/>
</dbReference>
<feature type="transmembrane region" description="Helical" evidence="11">
    <location>
        <begin position="14"/>
        <end position="34"/>
    </location>
</feature>
<keyword evidence="7 9" id="KW-0807">Transducer</keyword>
<dbReference type="InterPro" id="IPR033479">
    <property type="entry name" value="dCache_1"/>
</dbReference>
<organism evidence="14 15">
    <name type="scientific">Oceanobacillus locisalsi</name>
    <dbReference type="NCBI Taxonomy" id="546107"/>
    <lineage>
        <taxon>Bacteria</taxon>
        <taxon>Bacillati</taxon>
        <taxon>Bacillota</taxon>
        <taxon>Bacilli</taxon>
        <taxon>Bacillales</taxon>
        <taxon>Bacillaceae</taxon>
        <taxon>Oceanobacillus</taxon>
    </lineage>
</organism>
<evidence type="ECO:0000256" key="2">
    <source>
        <dbReference type="ARBA" id="ARBA00022475"/>
    </source>
</evidence>
<dbReference type="SUPFAM" id="SSF58104">
    <property type="entry name" value="Methyl-accepting chemotaxis protein (MCP) signaling domain"/>
    <property type="match status" value="1"/>
</dbReference>
<dbReference type="Gene3D" id="6.10.340.10">
    <property type="match status" value="1"/>
</dbReference>
<dbReference type="Pfam" id="PF00015">
    <property type="entry name" value="MCPsignal"/>
    <property type="match status" value="1"/>
</dbReference>
<keyword evidence="5 11" id="KW-1133">Transmembrane helix</keyword>
<evidence type="ECO:0000256" key="8">
    <source>
        <dbReference type="ARBA" id="ARBA00029447"/>
    </source>
</evidence>
<dbReference type="PROSITE" id="PS50885">
    <property type="entry name" value="HAMP"/>
    <property type="match status" value="1"/>
</dbReference>
<evidence type="ECO:0000256" key="11">
    <source>
        <dbReference type="SAM" id="Phobius"/>
    </source>
</evidence>
<dbReference type="Gene3D" id="1.10.287.950">
    <property type="entry name" value="Methyl-accepting chemotaxis protein"/>
    <property type="match status" value="1"/>
</dbReference>
<dbReference type="PROSITE" id="PS50111">
    <property type="entry name" value="CHEMOTAXIS_TRANSDUC_2"/>
    <property type="match status" value="1"/>
</dbReference>
<dbReference type="CDD" id="cd06225">
    <property type="entry name" value="HAMP"/>
    <property type="match status" value="1"/>
</dbReference>
<sequence length="661" mass="71931">MKQQKETNGVKKKLVISFSSILIIPIILIGFLTYQTSVNSMQAQQEQQVNEIITLMGQNIDDTLRLKSRDIDVFAENTRGDQIEEEDNELLTVFNQYLHFHEEVNEVYFGSEEGTFLIQQETEVPDGYDPREQQWYIEAMENPGELIVSAPYETAAVNGGTVVTMSQSLADGSGVVGIDLSIDFVQEMASSVEIGENGYPILLDSEGSVIFHPNYEVGSDLEEDLDNQLTDAQEAGILEYEKGSASHILVYDTDPFTGWTLAGSIDYGEVQDSASGIIKTLVIVMIVAFLIGAGINAVTIQSILRPINGLKKRAKIISTGDLTKEIRVTKNDEIGQLGTAFNEMQHSLRELIRDVEMNAQQVAASAQELTANADQMTSSSEQVSLAVQEVSSSAENQLDGAEDSVNALEEVSTGVEKIVNSATTVSGYVKQMNEQADVGGQAVNNTLNQMTSIQSSVEETNQDIDSLLERSKEVSTILNVITDISEQTNLLALNAAIEAARAGEHGKGFAVVADEVRKLAEQSKTSASEISVIVQGIQDDVQKAVEKMGRVTDSVHDGLDVSYDAIDKFGEIIRTSETIRPQMEEVTATSEQMAALVEQVNTTANHLATIARNNAASSEEVAASTEEQLASMEEISASAKSLSSMAEELTEKINVYKYEKE</sequence>
<dbReference type="CDD" id="cd12912">
    <property type="entry name" value="PDC2_MCP_like"/>
    <property type="match status" value="1"/>
</dbReference>
<evidence type="ECO:0000256" key="1">
    <source>
        <dbReference type="ARBA" id="ARBA00004651"/>
    </source>
</evidence>
<keyword evidence="3" id="KW-0145">Chemotaxis</keyword>
<dbReference type="Pfam" id="PF02743">
    <property type="entry name" value="dCache_1"/>
    <property type="match status" value="1"/>
</dbReference>
<evidence type="ECO:0000256" key="3">
    <source>
        <dbReference type="ARBA" id="ARBA00022500"/>
    </source>
</evidence>
<keyword evidence="10" id="KW-0175">Coiled coil</keyword>
<evidence type="ECO:0000256" key="6">
    <source>
        <dbReference type="ARBA" id="ARBA00023136"/>
    </source>
</evidence>
<dbReference type="InterPro" id="IPR004089">
    <property type="entry name" value="MCPsignal_dom"/>
</dbReference>
<dbReference type="PANTHER" id="PTHR32089:SF114">
    <property type="entry name" value="METHYL-ACCEPTING CHEMOTAXIS PROTEIN MCPB"/>
    <property type="match status" value="1"/>
</dbReference>
<dbReference type="PANTHER" id="PTHR32089">
    <property type="entry name" value="METHYL-ACCEPTING CHEMOTAXIS PROTEIN MCPB"/>
    <property type="match status" value="1"/>
</dbReference>
<keyword evidence="2" id="KW-1003">Cell membrane</keyword>
<evidence type="ECO:0000256" key="7">
    <source>
        <dbReference type="ARBA" id="ARBA00023224"/>
    </source>
</evidence>
<dbReference type="InterPro" id="IPR004090">
    <property type="entry name" value="Chemotax_Me-accpt_rcpt"/>
</dbReference>
<feature type="coiled-coil region" evidence="10">
    <location>
        <begin position="352"/>
        <end position="411"/>
    </location>
</feature>
<accession>A0ABW3NEA5</accession>
<dbReference type="Pfam" id="PF00672">
    <property type="entry name" value="HAMP"/>
    <property type="match status" value="1"/>
</dbReference>
<dbReference type="InterPro" id="IPR003660">
    <property type="entry name" value="HAMP_dom"/>
</dbReference>
<evidence type="ECO:0000256" key="9">
    <source>
        <dbReference type="PROSITE-ProRule" id="PRU00284"/>
    </source>
</evidence>
<protein>
    <submittedName>
        <fullName evidence="14">Methyl-accepting chemotaxis protein</fullName>
    </submittedName>
</protein>
<feature type="domain" description="Methyl-accepting transducer" evidence="12">
    <location>
        <begin position="372"/>
        <end position="608"/>
    </location>
</feature>
<keyword evidence="15" id="KW-1185">Reference proteome</keyword>
<keyword evidence="4 11" id="KW-0812">Transmembrane</keyword>
<evidence type="ECO:0000313" key="15">
    <source>
        <dbReference type="Proteomes" id="UP001597041"/>
    </source>
</evidence>
<reference evidence="15" key="1">
    <citation type="journal article" date="2019" name="Int. J. Syst. Evol. Microbiol.">
        <title>The Global Catalogue of Microorganisms (GCM) 10K type strain sequencing project: providing services to taxonomists for standard genome sequencing and annotation.</title>
        <authorList>
            <consortium name="The Broad Institute Genomics Platform"/>
            <consortium name="The Broad Institute Genome Sequencing Center for Infectious Disease"/>
            <person name="Wu L."/>
            <person name="Ma J."/>
        </authorList>
    </citation>
    <scope>NUCLEOTIDE SEQUENCE [LARGE SCALE GENOMIC DNA]</scope>
    <source>
        <strain evidence="15">CCUG 56608</strain>
    </source>
</reference>
<evidence type="ECO:0000313" key="14">
    <source>
        <dbReference type="EMBL" id="MFD1065997.1"/>
    </source>
</evidence>
<evidence type="ECO:0000256" key="10">
    <source>
        <dbReference type="SAM" id="Coils"/>
    </source>
</evidence>
<keyword evidence="6 11" id="KW-0472">Membrane</keyword>
<feature type="transmembrane region" description="Helical" evidence="11">
    <location>
        <begin position="281"/>
        <end position="304"/>
    </location>
</feature>
<evidence type="ECO:0000259" key="12">
    <source>
        <dbReference type="PROSITE" id="PS50111"/>
    </source>
</evidence>
<comment type="caution">
    <text evidence="14">The sequence shown here is derived from an EMBL/GenBank/DDBJ whole genome shotgun (WGS) entry which is preliminary data.</text>
</comment>